<protein>
    <submittedName>
        <fullName evidence="7">Uncharacterized protein</fullName>
    </submittedName>
</protein>
<evidence type="ECO:0000256" key="3">
    <source>
        <dbReference type="ARBA" id="ARBA00022776"/>
    </source>
</evidence>
<evidence type="ECO:0000313" key="7">
    <source>
        <dbReference type="EMBL" id="ODV68237.1"/>
    </source>
</evidence>
<dbReference type="Proteomes" id="UP000095085">
    <property type="component" value="Unassembled WGS sequence"/>
</dbReference>
<keyword evidence="8" id="KW-1185">Reference proteome</keyword>
<keyword evidence="5" id="KW-0131">Cell cycle</keyword>
<name>A0A1E4RLU6_9ASCO</name>
<feature type="region of interest" description="Disordered" evidence="6">
    <location>
        <begin position="185"/>
        <end position="208"/>
    </location>
</feature>
<comment type="similarity">
    <text evidence="1">Belongs to the APC13 family.</text>
</comment>
<dbReference type="OrthoDB" id="4023481at2759"/>
<dbReference type="RefSeq" id="XP_020077304.1">
    <property type="nucleotide sequence ID" value="XM_020221217.1"/>
</dbReference>
<keyword evidence="4" id="KW-0833">Ubl conjugation pathway</keyword>
<dbReference type="AlphaFoldDB" id="A0A1E4RLU6"/>
<evidence type="ECO:0000313" key="8">
    <source>
        <dbReference type="Proteomes" id="UP000095085"/>
    </source>
</evidence>
<organism evidence="7 8">
    <name type="scientific">Hyphopichia burtonii NRRL Y-1933</name>
    <dbReference type="NCBI Taxonomy" id="984485"/>
    <lineage>
        <taxon>Eukaryota</taxon>
        <taxon>Fungi</taxon>
        <taxon>Dikarya</taxon>
        <taxon>Ascomycota</taxon>
        <taxon>Saccharomycotina</taxon>
        <taxon>Pichiomycetes</taxon>
        <taxon>Debaryomycetaceae</taxon>
        <taxon>Hyphopichia</taxon>
    </lineage>
</organism>
<sequence>MSYRDSTFTYVHMDDLNQVLYMEKWQDDPIPFDDIDTQGLFEATSSLFPQFLLEDEEDGGIPINSSTFGAKVYKNRSLLKEKVWTDLGIYDKFIKESSSLHKQSDKTILKSINTKLTNPMDELTTSDTLALNEFLSNGYATENAINHMLAPSDITSNSINAGDLSITSASDYLGPGNNTFILKSNLPSGSTSQAQVQSHHTPQQPGANQLFHHQQGQSIYSVQTPRVGRTRQLSTDKNLQTPITRIVR</sequence>
<evidence type="ECO:0000256" key="2">
    <source>
        <dbReference type="ARBA" id="ARBA00022618"/>
    </source>
</evidence>
<dbReference type="GeneID" id="30995766"/>
<evidence type="ECO:0000256" key="5">
    <source>
        <dbReference type="ARBA" id="ARBA00023306"/>
    </source>
</evidence>
<keyword evidence="2" id="KW-0132">Cell division</keyword>
<dbReference type="GO" id="GO:0005680">
    <property type="term" value="C:anaphase-promoting complex"/>
    <property type="evidence" value="ECO:0007669"/>
    <property type="project" value="InterPro"/>
</dbReference>
<evidence type="ECO:0000256" key="1">
    <source>
        <dbReference type="ARBA" id="ARBA00006940"/>
    </source>
</evidence>
<dbReference type="GO" id="GO:0051301">
    <property type="term" value="P:cell division"/>
    <property type="evidence" value="ECO:0007669"/>
    <property type="project" value="UniProtKB-KW"/>
</dbReference>
<keyword evidence="3" id="KW-0498">Mitosis</keyword>
<dbReference type="EMBL" id="KV454540">
    <property type="protein sequence ID" value="ODV68237.1"/>
    <property type="molecule type" value="Genomic_DNA"/>
</dbReference>
<dbReference type="Pfam" id="PF05839">
    <property type="entry name" value="Apc13p"/>
    <property type="match status" value="1"/>
</dbReference>
<dbReference type="InterPro" id="IPR008401">
    <property type="entry name" value="Apc13"/>
</dbReference>
<evidence type="ECO:0000256" key="6">
    <source>
        <dbReference type="SAM" id="MobiDB-lite"/>
    </source>
</evidence>
<accession>A0A1E4RLU6</accession>
<evidence type="ECO:0000256" key="4">
    <source>
        <dbReference type="ARBA" id="ARBA00022786"/>
    </source>
</evidence>
<proteinExistence type="inferred from homology"/>
<reference evidence="8" key="1">
    <citation type="submission" date="2016-05" db="EMBL/GenBank/DDBJ databases">
        <title>Comparative genomics of biotechnologically important yeasts.</title>
        <authorList>
            <consortium name="DOE Joint Genome Institute"/>
            <person name="Riley R."/>
            <person name="Haridas S."/>
            <person name="Wolfe K.H."/>
            <person name="Lopes M.R."/>
            <person name="Hittinger C.T."/>
            <person name="Goker M."/>
            <person name="Salamov A."/>
            <person name="Wisecaver J."/>
            <person name="Long T.M."/>
            <person name="Aerts A.L."/>
            <person name="Barry K."/>
            <person name="Choi C."/>
            <person name="Clum A."/>
            <person name="Coughlan A.Y."/>
            <person name="Deshpande S."/>
            <person name="Douglass A.P."/>
            <person name="Hanson S.J."/>
            <person name="Klenk H.-P."/>
            <person name="Labutti K."/>
            <person name="Lapidus A."/>
            <person name="Lindquist E."/>
            <person name="Lipzen A."/>
            <person name="Meier-Kolthoff J.P."/>
            <person name="Ohm R.A."/>
            <person name="Otillar R.P."/>
            <person name="Pangilinan J."/>
            <person name="Peng Y."/>
            <person name="Rokas A."/>
            <person name="Rosa C.A."/>
            <person name="Scheuner C."/>
            <person name="Sibirny A.A."/>
            <person name="Slot J.C."/>
            <person name="Stielow J.B."/>
            <person name="Sun H."/>
            <person name="Kurtzman C.P."/>
            <person name="Blackwell M."/>
            <person name="Grigoriev I.V."/>
            <person name="Jeffries T.W."/>
        </authorList>
    </citation>
    <scope>NUCLEOTIDE SEQUENCE [LARGE SCALE GENOMIC DNA]</scope>
    <source>
        <strain evidence="8">NRRL Y-1933</strain>
    </source>
</reference>
<gene>
    <name evidence="7" type="ORF">HYPBUDRAFT_152822</name>
</gene>